<dbReference type="EMBL" id="CABVGP010000003">
    <property type="protein sequence ID" value="VVJ24493.1"/>
    <property type="molecule type" value="Genomic_DNA"/>
</dbReference>
<name>A0A6I8M592_9PSEU</name>
<sequence length="42" mass="4318">METSRAQGIGASVPAALQELFDRAVASGHGAHAIASVIEEIR</sequence>
<dbReference type="InterPro" id="IPR013328">
    <property type="entry name" value="6PGD_dom2"/>
</dbReference>
<proteinExistence type="predicted"/>
<evidence type="ECO:0000313" key="2">
    <source>
        <dbReference type="EMBL" id="VVJ24493.1"/>
    </source>
</evidence>
<keyword evidence="3" id="KW-1185">Reference proteome</keyword>
<protein>
    <submittedName>
        <fullName evidence="2">3-hydroxyisobutyrate dehydrogenase family protein</fullName>
    </submittedName>
</protein>
<gene>
    <name evidence="2" type="ORF">AA23TX_09361</name>
</gene>
<evidence type="ECO:0000259" key="1">
    <source>
        <dbReference type="Pfam" id="PF21761"/>
    </source>
</evidence>
<reference evidence="2 3" key="1">
    <citation type="submission" date="2019-09" db="EMBL/GenBank/DDBJ databases">
        <authorList>
            <person name="Leyn A S."/>
        </authorList>
    </citation>
    <scope>NUCLEOTIDE SEQUENCE [LARGE SCALE GENOMIC DNA]</scope>
    <source>
        <strain evidence="2">AA231_1</strain>
    </source>
</reference>
<dbReference type="InterPro" id="IPR048666">
    <property type="entry name" value="RedAm-like_C"/>
</dbReference>
<feature type="domain" description="NADPH-dependent reductive aminase-like C-terminal" evidence="1">
    <location>
        <begin position="2"/>
        <end position="42"/>
    </location>
</feature>
<evidence type="ECO:0000313" key="3">
    <source>
        <dbReference type="Proteomes" id="UP000399805"/>
    </source>
</evidence>
<organism evidence="2 3">
    <name type="scientific">Amycolatopsis camponoti</name>
    <dbReference type="NCBI Taxonomy" id="2606593"/>
    <lineage>
        <taxon>Bacteria</taxon>
        <taxon>Bacillati</taxon>
        <taxon>Actinomycetota</taxon>
        <taxon>Actinomycetes</taxon>
        <taxon>Pseudonocardiales</taxon>
        <taxon>Pseudonocardiaceae</taxon>
        <taxon>Amycolatopsis</taxon>
    </lineage>
</organism>
<dbReference type="AlphaFoldDB" id="A0A6I8M592"/>
<dbReference type="Proteomes" id="UP000399805">
    <property type="component" value="Unassembled WGS sequence"/>
</dbReference>
<accession>A0A6I8M592</accession>
<dbReference type="Gene3D" id="1.10.1040.10">
    <property type="entry name" value="N-(1-d-carboxylethyl)-l-norvaline Dehydrogenase, domain 2"/>
    <property type="match status" value="1"/>
</dbReference>
<dbReference type="Pfam" id="PF21761">
    <property type="entry name" value="RedAm-like_C"/>
    <property type="match status" value="1"/>
</dbReference>